<dbReference type="SUPFAM" id="SSF53613">
    <property type="entry name" value="Ribokinase-like"/>
    <property type="match status" value="1"/>
</dbReference>
<dbReference type="AlphaFoldDB" id="A0A2I7SJY8"/>
<dbReference type="Gene3D" id="3.40.1190.20">
    <property type="match status" value="1"/>
</dbReference>
<feature type="domain" description="Carbohydrate kinase PfkB" evidence="3">
    <location>
        <begin position="27"/>
        <end position="285"/>
    </location>
</feature>
<evidence type="ECO:0000259" key="3">
    <source>
        <dbReference type="Pfam" id="PF00294"/>
    </source>
</evidence>
<evidence type="ECO:0000256" key="1">
    <source>
        <dbReference type="ARBA" id="ARBA00022679"/>
    </source>
</evidence>
<dbReference type="GO" id="GO:0016301">
    <property type="term" value="F:kinase activity"/>
    <property type="evidence" value="ECO:0007669"/>
    <property type="project" value="UniProtKB-KW"/>
</dbReference>
<name>A0A2I7SJY8_9FLAO</name>
<protein>
    <submittedName>
        <fullName evidence="4">Ribokinase</fullName>
    </submittedName>
</protein>
<dbReference type="RefSeq" id="WP_102996180.1">
    <property type="nucleotide sequence ID" value="NZ_CP025938.1"/>
</dbReference>
<evidence type="ECO:0000313" key="4">
    <source>
        <dbReference type="EMBL" id="AUS06218.1"/>
    </source>
</evidence>
<keyword evidence="2 4" id="KW-0418">Kinase</keyword>
<gene>
    <name evidence="4" type="ORF">C1A40_12500</name>
</gene>
<evidence type="ECO:0000256" key="2">
    <source>
        <dbReference type="ARBA" id="ARBA00022777"/>
    </source>
</evidence>
<dbReference type="KEGG" id="taj:C1A40_12500"/>
<dbReference type="Proteomes" id="UP000236592">
    <property type="component" value="Chromosome"/>
</dbReference>
<keyword evidence="5" id="KW-1185">Reference proteome</keyword>
<keyword evidence="1" id="KW-0808">Transferase</keyword>
<dbReference type="Pfam" id="PF00294">
    <property type="entry name" value="PfkB"/>
    <property type="match status" value="1"/>
</dbReference>
<dbReference type="InterPro" id="IPR011611">
    <property type="entry name" value="PfkB_dom"/>
</dbReference>
<sequence>MKVLCSGLNVVDVLVATPSNVKLGHKSESDKIVIQGGSPACNAACGLSSLGHDTYFLGYLGDNPLSVVAKKELTDHGVKTDFIKYNQNASPAVAVVQIDQNGERTVIYSMENYVPFNPIDLDETTLKGFKLFLVDGYDTSVNLELLKIARKYGIKTVLDMETGNLETMKAMIALSTDPILPLECAQNITGKNDVASCLKELSKYTQGQVIITDGANGSYAIEDGIHIHQPAFKVQVVDTTGCGDAFHAAYASALLQGFQLKERLVYASFFAAQVAQYFGGRTCLSNREFMEQNCPIQVEQ</sequence>
<dbReference type="OrthoDB" id="9813569at2"/>
<dbReference type="GO" id="GO:0005829">
    <property type="term" value="C:cytosol"/>
    <property type="evidence" value="ECO:0007669"/>
    <property type="project" value="TreeGrafter"/>
</dbReference>
<organism evidence="4 5">
    <name type="scientific">Pseudotamlana carrageenivorans</name>
    <dbReference type="NCBI Taxonomy" id="2069432"/>
    <lineage>
        <taxon>Bacteria</taxon>
        <taxon>Pseudomonadati</taxon>
        <taxon>Bacteroidota</taxon>
        <taxon>Flavobacteriia</taxon>
        <taxon>Flavobacteriales</taxon>
        <taxon>Flavobacteriaceae</taxon>
        <taxon>Pseudotamlana</taxon>
    </lineage>
</organism>
<accession>A0A2I7SJY8</accession>
<reference evidence="5" key="1">
    <citation type="submission" date="2018-01" db="EMBL/GenBank/DDBJ databases">
        <title>Complete genome of Tamlana sp. UJ94.</title>
        <authorList>
            <person name="Jung J."/>
            <person name="Chung D."/>
            <person name="Bae S.S."/>
            <person name="Baek K."/>
        </authorList>
    </citation>
    <scope>NUCLEOTIDE SEQUENCE [LARGE SCALE GENOMIC DNA]</scope>
    <source>
        <strain evidence="5">UJ94</strain>
    </source>
</reference>
<dbReference type="PANTHER" id="PTHR10584">
    <property type="entry name" value="SUGAR KINASE"/>
    <property type="match status" value="1"/>
</dbReference>
<dbReference type="EMBL" id="CP025938">
    <property type="protein sequence ID" value="AUS06218.1"/>
    <property type="molecule type" value="Genomic_DNA"/>
</dbReference>
<dbReference type="PANTHER" id="PTHR10584:SF157">
    <property type="entry name" value="SULFOFRUCTOSE KINASE"/>
    <property type="match status" value="1"/>
</dbReference>
<dbReference type="InterPro" id="IPR029056">
    <property type="entry name" value="Ribokinase-like"/>
</dbReference>
<evidence type="ECO:0000313" key="5">
    <source>
        <dbReference type="Proteomes" id="UP000236592"/>
    </source>
</evidence>
<proteinExistence type="predicted"/>